<evidence type="ECO:0000313" key="2">
    <source>
        <dbReference type="EMBL" id="MQL90478.1"/>
    </source>
</evidence>
<keyword evidence="3" id="KW-1185">Reference proteome</keyword>
<protein>
    <submittedName>
        <fullName evidence="2">Uncharacterized protein</fullName>
    </submittedName>
</protein>
<sequence>MTNKTSWPTQAATTETTRSSPRENLHPKAPRAILGEPHQDTAQPNGTLQTAGATQRWPETITKHSWEELPPEATKGDPGKSLHQDAQPNDTDHQREHCSKQNCRSNTSQSWENLHQNHQGTALGTPSRTHQPNQQKQHTSDSEVAQQQQKRARNGPERNPHQDNSKQFWETSPKHRATSDAPQPRGQRNNNQKRAQHSSGETSLPPEPTEKNSRSTSL</sequence>
<feature type="compositionally biased region" description="Basic and acidic residues" evidence="1">
    <location>
        <begin position="154"/>
        <end position="164"/>
    </location>
</feature>
<dbReference type="EMBL" id="NMUH01001245">
    <property type="protein sequence ID" value="MQL90478.1"/>
    <property type="molecule type" value="Genomic_DNA"/>
</dbReference>
<organism evidence="2 3">
    <name type="scientific">Colocasia esculenta</name>
    <name type="common">Wild taro</name>
    <name type="synonym">Arum esculentum</name>
    <dbReference type="NCBI Taxonomy" id="4460"/>
    <lineage>
        <taxon>Eukaryota</taxon>
        <taxon>Viridiplantae</taxon>
        <taxon>Streptophyta</taxon>
        <taxon>Embryophyta</taxon>
        <taxon>Tracheophyta</taxon>
        <taxon>Spermatophyta</taxon>
        <taxon>Magnoliopsida</taxon>
        <taxon>Liliopsida</taxon>
        <taxon>Araceae</taxon>
        <taxon>Aroideae</taxon>
        <taxon>Colocasieae</taxon>
        <taxon>Colocasia</taxon>
    </lineage>
</organism>
<feature type="compositionally biased region" description="Polar residues" evidence="1">
    <location>
        <begin position="100"/>
        <end position="149"/>
    </location>
</feature>
<comment type="caution">
    <text evidence="2">The sequence shown here is derived from an EMBL/GenBank/DDBJ whole genome shotgun (WGS) entry which is preliminary data.</text>
</comment>
<feature type="compositionally biased region" description="Basic and acidic residues" evidence="1">
    <location>
        <begin position="208"/>
        <end position="218"/>
    </location>
</feature>
<evidence type="ECO:0000256" key="1">
    <source>
        <dbReference type="SAM" id="MobiDB-lite"/>
    </source>
</evidence>
<feature type="compositionally biased region" description="Polar residues" evidence="1">
    <location>
        <begin position="186"/>
        <end position="202"/>
    </location>
</feature>
<feature type="non-terminal residue" evidence="2">
    <location>
        <position position="218"/>
    </location>
</feature>
<feature type="compositionally biased region" description="Polar residues" evidence="1">
    <location>
        <begin position="1"/>
        <end position="19"/>
    </location>
</feature>
<feature type="compositionally biased region" description="Basic and acidic residues" evidence="1">
    <location>
        <begin position="74"/>
        <end position="83"/>
    </location>
</feature>
<proteinExistence type="predicted"/>
<feature type="compositionally biased region" description="Polar residues" evidence="1">
    <location>
        <begin position="40"/>
        <end position="53"/>
    </location>
</feature>
<name>A0A843V383_COLES</name>
<accession>A0A843V383</accession>
<reference evidence="2" key="1">
    <citation type="submission" date="2017-07" db="EMBL/GenBank/DDBJ databases">
        <title>Taro Niue Genome Assembly and Annotation.</title>
        <authorList>
            <person name="Atibalentja N."/>
            <person name="Keating K."/>
            <person name="Fields C.J."/>
        </authorList>
    </citation>
    <scope>NUCLEOTIDE SEQUENCE</scope>
    <source>
        <strain evidence="2">Niue_2</strain>
        <tissue evidence="2">Leaf</tissue>
    </source>
</reference>
<gene>
    <name evidence="2" type="ORF">Taro_023068</name>
</gene>
<feature type="region of interest" description="Disordered" evidence="1">
    <location>
        <begin position="1"/>
        <end position="218"/>
    </location>
</feature>
<feature type="compositionally biased region" description="Basic and acidic residues" evidence="1">
    <location>
        <begin position="90"/>
        <end position="99"/>
    </location>
</feature>
<dbReference type="Proteomes" id="UP000652761">
    <property type="component" value="Unassembled WGS sequence"/>
</dbReference>
<evidence type="ECO:0000313" key="3">
    <source>
        <dbReference type="Proteomes" id="UP000652761"/>
    </source>
</evidence>
<dbReference type="AlphaFoldDB" id="A0A843V383"/>